<dbReference type="STRING" id="1792845.BC343_08360"/>
<evidence type="ECO:0000256" key="4">
    <source>
        <dbReference type="ARBA" id="ARBA00023110"/>
    </source>
</evidence>
<dbReference type="InterPro" id="IPR046357">
    <property type="entry name" value="PPIase_dom_sf"/>
</dbReference>
<evidence type="ECO:0000259" key="7">
    <source>
        <dbReference type="PROSITE" id="PS50059"/>
    </source>
</evidence>
<comment type="catalytic activity">
    <reaction evidence="1 6">
        <text>[protein]-peptidylproline (omega=180) = [protein]-peptidylproline (omega=0)</text>
        <dbReference type="Rhea" id="RHEA:16237"/>
        <dbReference type="Rhea" id="RHEA-COMP:10747"/>
        <dbReference type="Rhea" id="RHEA-COMP:10748"/>
        <dbReference type="ChEBI" id="CHEBI:83833"/>
        <dbReference type="ChEBI" id="CHEBI:83834"/>
        <dbReference type="EC" id="5.2.1.8"/>
    </reaction>
</comment>
<dbReference type="InterPro" id="IPR001179">
    <property type="entry name" value="PPIase_FKBP_dom"/>
</dbReference>
<protein>
    <recommendedName>
        <fullName evidence="3 6">peptidylprolyl isomerase</fullName>
        <ecNumber evidence="3 6">5.2.1.8</ecNumber>
    </recommendedName>
</protein>
<sequence>MRKNVMFVALAALGLASCKGGFKQADGGLLYDIHTDKSGPTIKAGDFMSLNLVLKTEGDSVVYSTYELGRPVLAPMPKDGKKGDITTGFALLSEGDSATFKMNIDSVFKKGQPKPPGMKGKYLIYNVKVEKVIPRGNLSDAVFQGRISEYLKTTAEAAQKAEPAKIKKYNEDNKITATVTASGLNYQITTPGSGPNIINGDTAVVNYTGKLTNGKIFDSSIKADAEKAAAESKRPVDPRRTYEPIKVAVGAGRVVKGWDEGMLLLNKGAKATLVIPSTLGWGEQGAPPMIPPFATTVFTVEVVNIIHANPNAPKVAEPQPPAVR</sequence>
<evidence type="ECO:0000256" key="2">
    <source>
        <dbReference type="ARBA" id="ARBA00006577"/>
    </source>
</evidence>
<dbReference type="EMBL" id="MBTF01000023">
    <property type="protein sequence ID" value="OOQ58668.1"/>
    <property type="molecule type" value="Genomic_DNA"/>
</dbReference>
<keyword evidence="4 6" id="KW-0697">Rotamase</keyword>
<keyword evidence="5 6" id="KW-0413">Isomerase</keyword>
<dbReference type="PROSITE" id="PS50059">
    <property type="entry name" value="FKBP_PPIASE"/>
    <property type="match status" value="1"/>
</dbReference>
<dbReference type="AlphaFoldDB" id="A0A1S9PDJ6"/>
<evidence type="ECO:0000313" key="8">
    <source>
        <dbReference type="EMBL" id="OOQ58668.1"/>
    </source>
</evidence>
<feature type="domain" description="PPIase FKBP-type" evidence="7">
    <location>
        <begin position="200"/>
        <end position="306"/>
    </location>
</feature>
<dbReference type="PANTHER" id="PTHR43811">
    <property type="entry name" value="FKBP-TYPE PEPTIDYL-PROLYL CIS-TRANS ISOMERASE FKPA"/>
    <property type="match status" value="1"/>
</dbReference>
<dbReference type="OrthoDB" id="9814548at2"/>
<evidence type="ECO:0000313" key="9">
    <source>
        <dbReference type="Proteomes" id="UP000189739"/>
    </source>
</evidence>
<dbReference type="SUPFAM" id="SSF54534">
    <property type="entry name" value="FKBP-like"/>
    <property type="match status" value="2"/>
</dbReference>
<dbReference type="PROSITE" id="PS51257">
    <property type="entry name" value="PROKAR_LIPOPROTEIN"/>
    <property type="match status" value="1"/>
</dbReference>
<dbReference type="PANTHER" id="PTHR43811:SF19">
    <property type="entry name" value="39 KDA FK506-BINDING NUCLEAR PROTEIN"/>
    <property type="match status" value="1"/>
</dbReference>
<organism evidence="8 9">
    <name type="scientific">Mucilaginibacter pedocola</name>
    <dbReference type="NCBI Taxonomy" id="1792845"/>
    <lineage>
        <taxon>Bacteria</taxon>
        <taxon>Pseudomonadati</taxon>
        <taxon>Bacteroidota</taxon>
        <taxon>Sphingobacteriia</taxon>
        <taxon>Sphingobacteriales</taxon>
        <taxon>Sphingobacteriaceae</taxon>
        <taxon>Mucilaginibacter</taxon>
    </lineage>
</organism>
<evidence type="ECO:0000256" key="6">
    <source>
        <dbReference type="PROSITE-ProRule" id="PRU00277"/>
    </source>
</evidence>
<proteinExistence type="inferred from homology"/>
<accession>A0A1S9PDJ6</accession>
<comment type="caution">
    <text evidence="8">The sequence shown here is derived from an EMBL/GenBank/DDBJ whole genome shotgun (WGS) entry which is preliminary data.</text>
</comment>
<name>A0A1S9PDJ6_9SPHI</name>
<dbReference type="EC" id="5.2.1.8" evidence="3 6"/>
<gene>
    <name evidence="8" type="ORF">BC343_08360</name>
</gene>
<dbReference type="Gene3D" id="3.10.50.40">
    <property type="match status" value="2"/>
</dbReference>
<comment type="similarity">
    <text evidence="2">Belongs to the FKBP-type PPIase family.</text>
</comment>
<dbReference type="GO" id="GO:0003755">
    <property type="term" value="F:peptidyl-prolyl cis-trans isomerase activity"/>
    <property type="evidence" value="ECO:0007669"/>
    <property type="project" value="UniProtKB-KW"/>
</dbReference>
<evidence type="ECO:0000256" key="3">
    <source>
        <dbReference type="ARBA" id="ARBA00013194"/>
    </source>
</evidence>
<reference evidence="8 9" key="1">
    <citation type="submission" date="2016-07" db="EMBL/GenBank/DDBJ databases">
        <title>Genomic analysis of zinc-resistant bacterium Mucilaginibacter pedocola TBZ30.</title>
        <authorList>
            <person name="Huang J."/>
            <person name="Tang J."/>
        </authorList>
    </citation>
    <scope>NUCLEOTIDE SEQUENCE [LARGE SCALE GENOMIC DNA]</scope>
    <source>
        <strain evidence="8 9">TBZ30</strain>
    </source>
</reference>
<evidence type="ECO:0000256" key="1">
    <source>
        <dbReference type="ARBA" id="ARBA00000971"/>
    </source>
</evidence>
<evidence type="ECO:0000256" key="5">
    <source>
        <dbReference type="ARBA" id="ARBA00023235"/>
    </source>
</evidence>
<dbReference type="RefSeq" id="WP_078349374.1">
    <property type="nucleotide sequence ID" value="NZ_MBTF01000023.1"/>
</dbReference>
<dbReference type="Proteomes" id="UP000189739">
    <property type="component" value="Unassembled WGS sequence"/>
</dbReference>
<dbReference type="Pfam" id="PF00254">
    <property type="entry name" value="FKBP_C"/>
    <property type="match status" value="1"/>
</dbReference>
<keyword evidence="9" id="KW-1185">Reference proteome</keyword>